<evidence type="ECO:0000313" key="3">
    <source>
        <dbReference type="EMBL" id="MFC3108959.1"/>
    </source>
</evidence>
<dbReference type="Pfam" id="PF04303">
    <property type="entry name" value="PrpF"/>
    <property type="match status" value="1"/>
</dbReference>
<evidence type="ECO:0000256" key="1">
    <source>
        <dbReference type="ARBA" id="ARBA00007673"/>
    </source>
</evidence>
<dbReference type="Proteomes" id="UP001595530">
    <property type="component" value="Unassembled WGS sequence"/>
</dbReference>
<dbReference type="PANTHER" id="PTHR43709:SF3">
    <property type="entry name" value="ISOMERASE YBHH-RELATED"/>
    <property type="match status" value="1"/>
</dbReference>
<evidence type="ECO:0000256" key="2">
    <source>
        <dbReference type="ARBA" id="ARBA00023235"/>
    </source>
</evidence>
<dbReference type="NCBIfam" id="NF033377">
    <property type="entry name" value="OMA_tautomer"/>
    <property type="match status" value="1"/>
</dbReference>
<comment type="caution">
    <text evidence="3">The sequence shown here is derived from an EMBL/GenBank/DDBJ whole genome shotgun (WGS) entry which is preliminary data.</text>
</comment>
<keyword evidence="2 3" id="KW-0413">Isomerase</keyword>
<sequence length="370" mass="38713">MQTSIPTLLMRAGTSRGPFFLASDLPADIATRDRVLLAVLGSPDKRQIDGLGGANPLTSKVGIVSKSSTPGVALDFLFAQLQPDSDIVDTTPNCGNMLAAVVPFALERGLIEGQGSSTTVRVLTLNTGMQCDVTVLTPDGHVSYDGDARIDGVPGSAAPITINFLDTAGSVCSGLLPTGKVLDEVTVEGDDFAPFTLQLTCIDNGMPMVLMRASDLGRTGYETVSELNADVELKGRLETLRLKTGHLMGLGDVSKKSYPKMCLIAPPKDGGSIATRCFIPHVCHDAIGVLAAVTVGTACVLDGSVTQGIAAIPEGDCKTVSVEHPTGEFSVELALDPAHPQSVTRAALLRTARLIMRGEVMIPACIWTKD</sequence>
<comment type="similarity">
    <text evidence="1">Belongs to the PrpF family.</text>
</comment>
<dbReference type="EC" id="5.3.2.8" evidence="3"/>
<dbReference type="InterPro" id="IPR047687">
    <property type="entry name" value="OMA_tautomer-like"/>
</dbReference>
<gene>
    <name evidence="3" type="ORF">ACFOFO_13490</name>
</gene>
<organism evidence="3 4">
    <name type="scientific">Undibacterium arcticum</name>
    <dbReference type="NCBI Taxonomy" id="1762892"/>
    <lineage>
        <taxon>Bacteria</taxon>
        <taxon>Pseudomonadati</taxon>
        <taxon>Pseudomonadota</taxon>
        <taxon>Betaproteobacteria</taxon>
        <taxon>Burkholderiales</taxon>
        <taxon>Oxalobacteraceae</taxon>
        <taxon>Undibacterium</taxon>
    </lineage>
</organism>
<accession>A0ABV7F458</accession>
<dbReference type="Gene3D" id="3.10.310.10">
    <property type="entry name" value="Diaminopimelate Epimerase, Chain A, domain 1"/>
    <property type="match status" value="2"/>
</dbReference>
<reference evidence="4" key="1">
    <citation type="journal article" date="2019" name="Int. J. Syst. Evol. Microbiol.">
        <title>The Global Catalogue of Microorganisms (GCM) 10K type strain sequencing project: providing services to taxonomists for standard genome sequencing and annotation.</title>
        <authorList>
            <consortium name="The Broad Institute Genomics Platform"/>
            <consortium name="The Broad Institute Genome Sequencing Center for Infectious Disease"/>
            <person name="Wu L."/>
            <person name="Ma J."/>
        </authorList>
    </citation>
    <scope>NUCLEOTIDE SEQUENCE [LARGE SCALE GENOMIC DNA]</scope>
    <source>
        <strain evidence="4">KCTC 42986</strain>
    </source>
</reference>
<dbReference type="SUPFAM" id="SSF54506">
    <property type="entry name" value="Diaminopimelate epimerase-like"/>
    <property type="match status" value="2"/>
</dbReference>
<dbReference type="GO" id="GO:0016853">
    <property type="term" value="F:isomerase activity"/>
    <property type="evidence" value="ECO:0007669"/>
    <property type="project" value="UniProtKB-KW"/>
</dbReference>
<name>A0ABV7F458_9BURK</name>
<evidence type="ECO:0000313" key="4">
    <source>
        <dbReference type="Proteomes" id="UP001595530"/>
    </source>
</evidence>
<dbReference type="RefSeq" id="WP_390331773.1">
    <property type="nucleotide sequence ID" value="NZ_JBHRTP010000040.1"/>
</dbReference>
<protein>
    <submittedName>
        <fullName evidence="3">4-oxalomesaconate tautomerase</fullName>
        <ecNumber evidence="3">5.3.2.8</ecNumber>
    </submittedName>
</protein>
<dbReference type="PANTHER" id="PTHR43709">
    <property type="entry name" value="ACONITATE ISOMERASE-RELATED"/>
    <property type="match status" value="1"/>
</dbReference>
<dbReference type="InterPro" id="IPR007400">
    <property type="entry name" value="PrpF-like"/>
</dbReference>
<proteinExistence type="inferred from homology"/>
<dbReference type="EMBL" id="JBHRTP010000040">
    <property type="protein sequence ID" value="MFC3108959.1"/>
    <property type="molecule type" value="Genomic_DNA"/>
</dbReference>
<keyword evidence="4" id="KW-1185">Reference proteome</keyword>